<dbReference type="PROSITE" id="PS00923">
    <property type="entry name" value="ASP_GLU_RACEMASE_1"/>
    <property type="match status" value="1"/>
</dbReference>
<protein>
    <submittedName>
        <fullName evidence="3">Aspartate racemase</fullName>
    </submittedName>
</protein>
<evidence type="ECO:0000256" key="1">
    <source>
        <dbReference type="ARBA" id="ARBA00007847"/>
    </source>
</evidence>
<dbReference type="InterPro" id="IPR015942">
    <property type="entry name" value="Asp/Glu/hydantoin_racemase"/>
</dbReference>
<gene>
    <name evidence="3" type="ORF">DCM90_02515</name>
</gene>
<dbReference type="PANTHER" id="PTHR21198">
    <property type="entry name" value="GLUTAMATE RACEMASE"/>
    <property type="match status" value="1"/>
</dbReference>
<proteinExistence type="inferred from homology"/>
<evidence type="ECO:0000256" key="2">
    <source>
        <dbReference type="ARBA" id="ARBA00023235"/>
    </source>
</evidence>
<keyword evidence="4" id="KW-1185">Reference proteome</keyword>
<sequence length="242" mass="27379">MEHFFTIIGGMGTMATESYVHQLNLRTPAHKDQDYFNYILVNHATVPDRTSYILDHSQPSPFPALLSDIKQQSQFGPDFFALPCNTAHYFYEELQAATEIPILHMPRETVKDIQARYPDAKRIGITGTRGTIADRIYEDEINRVGLTPVLPTEKIEAETMTLIYDDIKEQNMVDPVLFHQIVAEMINEQNCDVVILGCTELSLAQEREPVTDLPIADGQSILVDRSIELATKTQRSHSDVTD</sequence>
<dbReference type="InterPro" id="IPR001920">
    <property type="entry name" value="Asp/Glu_race"/>
</dbReference>
<dbReference type="PANTHER" id="PTHR21198:SF7">
    <property type="entry name" value="ASPARTATE-GLUTAMATE RACEMASE FAMILY"/>
    <property type="match status" value="1"/>
</dbReference>
<accession>A0A2V1N5L8</accession>
<dbReference type="InterPro" id="IPR004380">
    <property type="entry name" value="Asp_race"/>
</dbReference>
<dbReference type="InterPro" id="IPR018187">
    <property type="entry name" value="Asp/Glu_racemase_AS_1"/>
</dbReference>
<evidence type="ECO:0000313" key="3">
    <source>
        <dbReference type="EMBL" id="PWG01066.1"/>
    </source>
</evidence>
<comment type="similarity">
    <text evidence="1">Belongs to the aspartate/glutamate racemases family.</text>
</comment>
<dbReference type="AlphaFoldDB" id="A0A2V1N5L8"/>
<reference evidence="3 4" key="1">
    <citation type="journal article" date="2018" name="Int. J. Syst. Evol. Microbiol.">
        <title>Lactobacillus bambusae sp. nov., isolated from a traditional fermented Ma-bamboo shoots of Taiwan.</title>
        <authorList>
            <person name="Wang L.-T."/>
        </authorList>
    </citation>
    <scope>NUCLEOTIDE SEQUENCE [LARGE SCALE GENOMIC DNA]</scope>
    <source>
        <strain evidence="3 4">BS-W1</strain>
    </source>
</reference>
<dbReference type="Pfam" id="PF01177">
    <property type="entry name" value="Asp_Glu_race"/>
    <property type="match status" value="1"/>
</dbReference>
<keyword evidence="2" id="KW-0413">Isomerase</keyword>
<name>A0A2V1N5L8_9LACO</name>
<dbReference type="SUPFAM" id="SSF53681">
    <property type="entry name" value="Aspartate/glutamate racemase"/>
    <property type="match status" value="2"/>
</dbReference>
<organism evidence="3 4">
    <name type="scientific">Levilactobacillus bambusae</name>
    <dbReference type="NCBI Taxonomy" id="2024736"/>
    <lineage>
        <taxon>Bacteria</taxon>
        <taxon>Bacillati</taxon>
        <taxon>Bacillota</taxon>
        <taxon>Bacilli</taxon>
        <taxon>Lactobacillales</taxon>
        <taxon>Lactobacillaceae</taxon>
        <taxon>Levilactobacillus</taxon>
    </lineage>
</organism>
<dbReference type="OrthoDB" id="9803739at2"/>
<dbReference type="EMBL" id="QCXQ01000001">
    <property type="protein sequence ID" value="PWG01066.1"/>
    <property type="molecule type" value="Genomic_DNA"/>
</dbReference>
<comment type="caution">
    <text evidence="3">The sequence shown here is derived from an EMBL/GenBank/DDBJ whole genome shotgun (WGS) entry which is preliminary data.</text>
</comment>
<evidence type="ECO:0000313" key="4">
    <source>
        <dbReference type="Proteomes" id="UP000245080"/>
    </source>
</evidence>
<dbReference type="Proteomes" id="UP000245080">
    <property type="component" value="Unassembled WGS sequence"/>
</dbReference>
<dbReference type="RefSeq" id="WP_109249779.1">
    <property type="nucleotide sequence ID" value="NZ_QCXQ01000001.1"/>
</dbReference>
<dbReference type="GO" id="GO:0047661">
    <property type="term" value="F:amino-acid racemase activity"/>
    <property type="evidence" value="ECO:0007669"/>
    <property type="project" value="InterPro"/>
</dbReference>
<dbReference type="Gene3D" id="3.40.50.1860">
    <property type="match status" value="2"/>
</dbReference>
<dbReference type="NCBIfam" id="TIGR00035">
    <property type="entry name" value="asp_race"/>
    <property type="match status" value="1"/>
</dbReference>